<dbReference type="RefSeq" id="WP_034571131.1">
    <property type="nucleotide sequence ID" value="NZ_JRMP02000004.1"/>
</dbReference>
<reference evidence="3" key="3">
    <citation type="submission" date="2018-04" db="EMBL/GenBank/DDBJ databases">
        <authorList>
            <person name="Sheh A."/>
            <person name="Shen Z."/>
            <person name="Mannion A.J."/>
            <person name="Fox J.G."/>
        </authorList>
    </citation>
    <scope>NUCLEOTIDE SEQUENCE</scope>
    <source>
        <strain evidence="3">MIT 97-6194</strain>
    </source>
</reference>
<evidence type="ECO:0000313" key="5">
    <source>
        <dbReference type="Proteomes" id="UP000477070"/>
    </source>
</evidence>
<feature type="transmembrane region" description="Helical" evidence="1">
    <location>
        <begin position="149"/>
        <end position="169"/>
    </location>
</feature>
<feature type="transmembrane region" description="Helical" evidence="1">
    <location>
        <begin position="117"/>
        <end position="142"/>
    </location>
</feature>
<sequence>MKDSKNKDYIDFENLDLKKEFKADFSGFFRGLFRVISISVIGICAAIFLLFVANFITNFSGYVAIIISCVILIFCIFLIASISQTFSIKSYRIYIGIFSYIIIFIILSWSLNFLEMFNINFAFGILIIYFGFLCCFVPYVALIAGKVSIFAFLGSFIIINSITFGINILNYGNFGKG</sequence>
<evidence type="ECO:0000256" key="1">
    <source>
        <dbReference type="SAM" id="Phobius"/>
    </source>
</evidence>
<feature type="transmembrane region" description="Helical" evidence="1">
    <location>
        <begin position="91"/>
        <end position="111"/>
    </location>
</feature>
<dbReference type="AlphaFoldDB" id="A0A347VSV5"/>
<dbReference type="Proteomes" id="UP000477070">
    <property type="component" value="Unassembled WGS sequence"/>
</dbReference>
<feature type="transmembrane region" description="Helical" evidence="1">
    <location>
        <begin position="59"/>
        <end position="79"/>
    </location>
</feature>
<keyword evidence="1" id="KW-1133">Transmembrane helix</keyword>
<proteinExistence type="predicted"/>
<keyword evidence="1" id="KW-0812">Transmembrane</keyword>
<gene>
    <name evidence="2" type="ORF">DCO61_04705</name>
    <name evidence="3" type="ORF">LS64_003455</name>
</gene>
<evidence type="ECO:0000313" key="4">
    <source>
        <dbReference type="Proteomes" id="UP000029714"/>
    </source>
</evidence>
<reference evidence="3 4" key="1">
    <citation type="journal article" date="2014" name="Genome Announc.">
        <title>Draft genome sequences of eight enterohepatic helicobacter species isolated from both laboratory and wild rodents.</title>
        <authorList>
            <person name="Sheh A."/>
            <person name="Shen Z."/>
            <person name="Fox J.G."/>
        </authorList>
    </citation>
    <scope>NUCLEOTIDE SEQUENCE [LARGE SCALE GENOMIC DNA]</scope>
    <source>
        <strain evidence="3 4">MIT 97-6194</strain>
    </source>
</reference>
<dbReference type="Proteomes" id="UP000029714">
    <property type="component" value="Unassembled WGS sequence"/>
</dbReference>
<dbReference type="EMBL" id="JRMP02000004">
    <property type="protein sequence ID" value="TLD94989.1"/>
    <property type="molecule type" value="Genomic_DNA"/>
</dbReference>
<reference evidence="3 4" key="2">
    <citation type="journal article" date="2016" name="Infect. Immun.">
        <title>Helicobacter saguini, a Novel Helicobacter Isolated from Cotton-Top Tamarins with Ulcerative Colitis, Has Proinflammatory Properties and Induces Typhlocolitis and Dysplasia in Gnotobiotic IL-10-/- Mice.</title>
        <authorList>
            <person name="Shen Z."/>
            <person name="Mannion A."/>
            <person name="Whary M.T."/>
            <person name="Muthupalani S."/>
            <person name="Sheh A."/>
            <person name="Feng Y."/>
            <person name="Gong G."/>
            <person name="Vandamme P."/>
            <person name="Holcombe H.R."/>
            <person name="Paster B.J."/>
            <person name="Fox J.G."/>
        </authorList>
    </citation>
    <scope>NUCLEOTIDE SEQUENCE [LARGE SCALE GENOMIC DNA]</scope>
    <source>
        <strain evidence="3 4">MIT 97-6194</strain>
    </source>
</reference>
<keyword evidence="4" id="KW-1185">Reference proteome</keyword>
<evidence type="ECO:0000313" key="2">
    <source>
        <dbReference type="EMBL" id="MWV69328.1"/>
    </source>
</evidence>
<evidence type="ECO:0000313" key="3">
    <source>
        <dbReference type="EMBL" id="TLD94989.1"/>
    </source>
</evidence>
<reference evidence="2 5" key="4">
    <citation type="submission" date="2019-12" db="EMBL/GenBank/DDBJ databases">
        <title>Multi-Generational Helicobacter saguini Isolates.</title>
        <authorList>
            <person name="Mannion A."/>
            <person name="Shen Z."/>
            <person name="Fox J.G."/>
        </authorList>
    </citation>
    <scope>NUCLEOTIDE SEQUENCE [LARGE SCALE GENOMIC DNA]</scope>
    <source>
        <strain evidence="2">16-048</strain>
        <strain evidence="5">16-048 (F4)</strain>
    </source>
</reference>
<comment type="caution">
    <text evidence="3">The sequence shown here is derived from an EMBL/GenBank/DDBJ whole genome shotgun (WGS) entry which is preliminary data.</text>
</comment>
<feature type="transmembrane region" description="Helical" evidence="1">
    <location>
        <begin position="32"/>
        <end position="53"/>
    </location>
</feature>
<name>A0A347VSV5_9HELI</name>
<protein>
    <submittedName>
        <fullName evidence="3">Uncharacterized protein</fullName>
    </submittedName>
</protein>
<dbReference type="EMBL" id="QBIU01000001">
    <property type="protein sequence ID" value="MWV69328.1"/>
    <property type="molecule type" value="Genomic_DNA"/>
</dbReference>
<keyword evidence="1" id="KW-0472">Membrane</keyword>
<accession>A0A347VSV5</accession>
<organism evidence="3 4">
    <name type="scientific">Helicobacter saguini</name>
    <dbReference type="NCBI Taxonomy" id="1548018"/>
    <lineage>
        <taxon>Bacteria</taxon>
        <taxon>Pseudomonadati</taxon>
        <taxon>Campylobacterota</taxon>
        <taxon>Epsilonproteobacteria</taxon>
        <taxon>Campylobacterales</taxon>
        <taxon>Helicobacteraceae</taxon>
        <taxon>Helicobacter</taxon>
    </lineage>
</organism>